<feature type="domain" description="ABM" evidence="1">
    <location>
        <begin position="2"/>
        <end position="91"/>
    </location>
</feature>
<dbReference type="InterPro" id="IPR007138">
    <property type="entry name" value="ABM_dom"/>
</dbReference>
<dbReference type="Gene3D" id="3.30.70.100">
    <property type="match status" value="1"/>
</dbReference>
<dbReference type="AlphaFoldDB" id="A0A381VH63"/>
<dbReference type="SUPFAM" id="SSF54909">
    <property type="entry name" value="Dimeric alpha+beta barrel"/>
    <property type="match status" value="1"/>
</dbReference>
<reference evidence="2" key="1">
    <citation type="submission" date="2018-05" db="EMBL/GenBank/DDBJ databases">
        <authorList>
            <person name="Lanie J.A."/>
            <person name="Ng W.-L."/>
            <person name="Kazmierczak K.M."/>
            <person name="Andrzejewski T.M."/>
            <person name="Davidsen T.M."/>
            <person name="Wayne K.J."/>
            <person name="Tettelin H."/>
            <person name="Glass J.I."/>
            <person name="Rusch D."/>
            <person name="Podicherti R."/>
            <person name="Tsui H.-C.T."/>
            <person name="Winkler M.E."/>
        </authorList>
    </citation>
    <scope>NUCLEOTIDE SEQUENCE</scope>
</reference>
<dbReference type="InterPro" id="IPR011008">
    <property type="entry name" value="Dimeric_a/b-barrel"/>
</dbReference>
<accession>A0A381VH63</accession>
<sequence length="106" mass="12586">MFAVIFEVEPEIGSAQEYFDLAAELRPELEKIDGFISVERFSSLYNEGKYLSVSFWRDENALNQWREHLGHREAQKKGLKEIFRNYRIRVAEVIRDYGKDDRKEAP</sequence>
<dbReference type="PANTHER" id="PTHR37811">
    <property type="entry name" value="BLL5343 PROTEIN"/>
    <property type="match status" value="1"/>
</dbReference>
<organism evidence="2">
    <name type="scientific">marine metagenome</name>
    <dbReference type="NCBI Taxonomy" id="408172"/>
    <lineage>
        <taxon>unclassified sequences</taxon>
        <taxon>metagenomes</taxon>
        <taxon>ecological metagenomes</taxon>
    </lineage>
</organism>
<protein>
    <recommendedName>
        <fullName evidence="1">ABM domain-containing protein</fullName>
    </recommendedName>
</protein>
<dbReference type="PANTHER" id="PTHR37811:SF2">
    <property type="entry name" value="ABM DOMAIN-CONTAINING PROTEIN"/>
    <property type="match status" value="1"/>
</dbReference>
<dbReference type="EMBL" id="UINC01008800">
    <property type="protein sequence ID" value="SVA39554.1"/>
    <property type="molecule type" value="Genomic_DNA"/>
</dbReference>
<name>A0A381VH63_9ZZZZ</name>
<proteinExistence type="predicted"/>
<dbReference type="Pfam" id="PF03992">
    <property type="entry name" value="ABM"/>
    <property type="match status" value="1"/>
</dbReference>
<dbReference type="InterPro" id="IPR052936">
    <property type="entry name" value="Jasmonate_Hydroxylase-like"/>
</dbReference>
<evidence type="ECO:0000259" key="1">
    <source>
        <dbReference type="PROSITE" id="PS51725"/>
    </source>
</evidence>
<evidence type="ECO:0000313" key="2">
    <source>
        <dbReference type="EMBL" id="SVA39554.1"/>
    </source>
</evidence>
<gene>
    <name evidence="2" type="ORF">METZ01_LOCUS92408</name>
</gene>
<dbReference type="PROSITE" id="PS51725">
    <property type="entry name" value="ABM"/>
    <property type="match status" value="1"/>
</dbReference>